<evidence type="ECO:0000256" key="6">
    <source>
        <dbReference type="ARBA" id="ARBA00022824"/>
    </source>
</evidence>
<proteinExistence type="inferred from homology"/>
<sequence>MSEKDSFEQFEPSLKNIIDQTSLKWIFVGGKGGVGKTTCSCSLAVQLAKVRESVLILSTDPAHNISDAFDQKFSKAPVKVKGFENLFAMEIDPNLGYTELPDEFFGADSNSWNLGKSAIKELCQAFPGIDEAMSFAEVMKLVKNMNFSVVVFDTAPTGHTLRLLSFPSIVESSLTKILRLKNQVAPFINQITGLLGMQEFSADNLAKTLEDLLPIIQQVNKQLKNPDETTFVCVCIAEFLSLYETERLVQQLTQYNVDVHNIIVNHLIFLNNTDKPCKLCACRYQMQEKYLSQMEDLYEDFHLVKIPILEHEVRGVPSISKFSKFLIEPYNPEVDKPFLN</sequence>
<dbReference type="FunFam" id="3.40.50.300:FF:000235">
    <property type="entry name" value="ATPase ASNA1"/>
    <property type="match status" value="1"/>
</dbReference>
<keyword evidence="6 8" id="KW-0256">Endoplasmic reticulum</keyword>
<keyword evidence="2 8" id="KW-0813">Transport</keyword>
<dbReference type="InterPro" id="IPR025723">
    <property type="entry name" value="ArsA/GET3_ATPase-like"/>
</dbReference>
<dbReference type="GO" id="GO:0043529">
    <property type="term" value="C:GET complex"/>
    <property type="evidence" value="ECO:0007669"/>
    <property type="project" value="TreeGrafter"/>
</dbReference>
<evidence type="ECO:0000256" key="3">
    <source>
        <dbReference type="ARBA" id="ARBA00022490"/>
    </source>
</evidence>
<keyword evidence="8" id="KW-0862">Zinc</keyword>
<evidence type="ECO:0000259" key="9">
    <source>
        <dbReference type="Pfam" id="PF02374"/>
    </source>
</evidence>
<evidence type="ECO:0000256" key="5">
    <source>
        <dbReference type="ARBA" id="ARBA00022801"/>
    </source>
</evidence>
<reference evidence="10 11" key="1">
    <citation type="submission" date="2020-08" db="EMBL/GenBank/DDBJ databases">
        <authorList>
            <person name="Hejnol A."/>
        </authorList>
    </citation>
    <scope>NUCLEOTIDE SEQUENCE [LARGE SCALE GENOMIC DNA]</scope>
</reference>
<dbReference type="GO" id="GO:0016887">
    <property type="term" value="F:ATP hydrolysis activity"/>
    <property type="evidence" value="ECO:0007669"/>
    <property type="project" value="InterPro"/>
</dbReference>
<feature type="binding site" evidence="8">
    <location>
        <begin position="31"/>
        <end position="38"/>
    </location>
    <ligand>
        <name>ATP</name>
        <dbReference type="ChEBI" id="CHEBI:30616"/>
    </ligand>
</feature>
<evidence type="ECO:0000313" key="11">
    <source>
        <dbReference type="Proteomes" id="UP000549394"/>
    </source>
</evidence>
<dbReference type="CDD" id="cd02035">
    <property type="entry name" value="ArsA"/>
    <property type="match status" value="1"/>
</dbReference>
<feature type="domain" description="ArsA/GET3 Anion-transporting ATPase-like" evidence="9">
    <location>
        <begin position="24"/>
        <end position="327"/>
    </location>
</feature>
<dbReference type="InterPro" id="IPR016300">
    <property type="entry name" value="ATPase_ArsA/GET3"/>
</dbReference>
<comment type="caution">
    <text evidence="10">The sequence shown here is derived from an EMBL/GenBank/DDBJ whole genome shotgun (WGS) entry which is preliminary data.</text>
</comment>
<name>A0A7I8VMT3_9ANNE</name>
<dbReference type="HAMAP" id="MF_03112">
    <property type="entry name" value="Asna1_Get3"/>
    <property type="match status" value="1"/>
</dbReference>
<organism evidence="10 11">
    <name type="scientific">Dimorphilus gyrociliatus</name>
    <dbReference type="NCBI Taxonomy" id="2664684"/>
    <lineage>
        <taxon>Eukaryota</taxon>
        <taxon>Metazoa</taxon>
        <taxon>Spiralia</taxon>
        <taxon>Lophotrochozoa</taxon>
        <taxon>Annelida</taxon>
        <taxon>Polychaeta</taxon>
        <taxon>Polychaeta incertae sedis</taxon>
        <taxon>Dinophilidae</taxon>
        <taxon>Dimorphilus</taxon>
    </lineage>
</organism>
<comment type="similarity">
    <text evidence="1 8">Belongs to the arsA ATPase family.</text>
</comment>
<dbReference type="EMBL" id="CAJFCJ010000006">
    <property type="protein sequence ID" value="CAD5116640.1"/>
    <property type="molecule type" value="Genomic_DNA"/>
</dbReference>
<feature type="active site" evidence="8">
    <location>
        <position position="60"/>
    </location>
</feature>
<dbReference type="Pfam" id="PF02374">
    <property type="entry name" value="ArsA_ATPase"/>
    <property type="match status" value="1"/>
</dbReference>
<dbReference type="AlphaFoldDB" id="A0A7I8VMT3"/>
<keyword evidence="11" id="KW-1185">Reference proteome</keyword>
<dbReference type="PANTHER" id="PTHR10803:SF3">
    <property type="entry name" value="ATPASE GET3"/>
    <property type="match status" value="1"/>
</dbReference>
<protein>
    <recommendedName>
        <fullName evidence="8">ATPase ASNA1 homolog</fullName>
        <ecNumber evidence="8">3.6.-.-</ecNumber>
    </recommendedName>
    <alternativeName>
        <fullName evidence="8">Arsenical pump-driving ATPase homolog</fullName>
    </alternativeName>
    <alternativeName>
        <fullName evidence="8">Arsenite-stimulated ATPase</fullName>
    </alternativeName>
</protein>
<dbReference type="SUPFAM" id="SSF52540">
    <property type="entry name" value="P-loop containing nucleoside triphosphate hydrolases"/>
    <property type="match status" value="1"/>
</dbReference>
<dbReference type="PANTHER" id="PTHR10803">
    <property type="entry name" value="ARSENICAL PUMP-DRIVING ATPASE ARSENITE-TRANSLOCATING ATPASE"/>
    <property type="match status" value="1"/>
</dbReference>
<feature type="binding site" evidence="8">
    <location>
        <position position="265"/>
    </location>
    <ligand>
        <name>ATP</name>
        <dbReference type="ChEBI" id="CHEBI:30616"/>
    </ligand>
</feature>
<feature type="binding site" evidence="8">
    <location>
        <position position="277"/>
    </location>
    <ligand>
        <name>Zn(2+)</name>
        <dbReference type="ChEBI" id="CHEBI:29105"/>
        <note>ligand shared between dimeric partners</note>
    </ligand>
</feature>
<dbReference type="EC" id="3.6.-.-" evidence="8"/>
<comment type="function">
    <text evidence="8">ATPase required for the post-translational delivery of tail-anchored (TA) proteins to the endoplasmic reticulum. Recognizes and selectively binds the transmembrane domain of TA proteins in the cytosol. This complex then targets to the endoplasmic reticulum by membrane-bound receptors, where the tail-anchored protein is released for insertion. This process is regulated by ATP binding and hydrolysis. ATP binding drives the homodimer towards the closed dimer state, facilitating recognition of newly synthesized TA membrane proteins. ATP hydrolysis is required for insertion. Subsequently, the homodimer reverts towards the open dimer state, lowering its affinity for the membrane-bound receptor, and returning it to the cytosol to initiate a new round of targeting.</text>
</comment>
<evidence type="ECO:0000256" key="1">
    <source>
        <dbReference type="ARBA" id="ARBA00011040"/>
    </source>
</evidence>
<evidence type="ECO:0000256" key="2">
    <source>
        <dbReference type="ARBA" id="ARBA00022448"/>
    </source>
</evidence>
<gene>
    <name evidence="10" type="ORF">DGYR_LOCUS5244</name>
</gene>
<dbReference type="GO" id="GO:0071816">
    <property type="term" value="P:tail-anchored membrane protein insertion into ER membrane"/>
    <property type="evidence" value="ECO:0007669"/>
    <property type="project" value="TreeGrafter"/>
</dbReference>
<dbReference type="OrthoDB" id="1770at2759"/>
<keyword evidence="4 8" id="KW-0547">Nucleotide-binding</keyword>
<evidence type="ECO:0000256" key="8">
    <source>
        <dbReference type="HAMAP-Rule" id="MF_03112"/>
    </source>
</evidence>
<dbReference type="NCBIfam" id="TIGR00345">
    <property type="entry name" value="GET3_arsA_TRC40"/>
    <property type="match status" value="1"/>
</dbReference>
<keyword evidence="5 8" id="KW-0378">Hydrolase</keyword>
<dbReference type="Proteomes" id="UP000549394">
    <property type="component" value="Unassembled WGS sequence"/>
</dbReference>
<comment type="subunit">
    <text evidence="8">Homodimer.</text>
</comment>
<keyword evidence="3 8" id="KW-0963">Cytoplasm</keyword>
<dbReference type="GO" id="GO:0046872">
    <property type="term" value="F:metal ion binding"/>
    <property type="evidence" value="ECO:0007669"/>
    <property type="project" value="UniProtKB-KW"/>
</dbReference>
<evidence type="ECO:0000256" key="4">
    <source>
        <dbReference type="ARBA" id="ARBA00022741"/>
    </source>
</evidence>
<feature type="binding site" evidence="8">
    <location>
        <position position="280"/>
    </location>
    <ligand>
        <name>Zn(2+)</name>
        <dbReference type="ChEBI" id="CHEBI:29105"/>
        <note>ligand shared between dimeric partners</note>
    </ligand>
</feature>
<comment type="subcellular location">
    <subcellularLocation>
        <location evidence="8">Cytoplasm</location>
    </subcellularLocation>
    <subcellularLocation>
        <location evidence="8">Endoplasmic reticulum</location>
    </subcellularLocation>
</comment>
<evidence type="ECO:0000313" key="10">
    <source>
        <dbReference type="EMBL" id="CAD5116640.1"/>
    </source>
</evidence>
<dbReference type="InterPro" id="IPR027417">
    <property type="entry name" value="P-loop_NTPase"/>
</dbReference>
<dbReference type="Gene3D" id="3.40.50.300">
    <property type="entry name" value="P-loop containing nucleotide triphosphate hydrolases"/>
    <property type="match status" value="1"/>
</dbReference>
<keyword evidence="7 8" id="KW-0067">ATP-binding</keyword>
<dbReference type="InterPro" id="IPR027542">
    <property type="entry name" value="ATPase_ArsA/GET3_euk"/>
</dbReference>
<evidence type="ECO:0000256" key="7">
    <source>
        <dbReference type="ARBA" id="ARBA00022840"/>
    </source>
</evidence>
<keyword evidence="8" id="KW-0479">Metal-binding</keyword>
<accession>A0A7I8VMT3</accession>
<feature type="binding site" evidence="8">
    <location>
        <position position="238"/>
    </location>
    <ligand>
        <name>ATP</name>
        <dbReference type="ChEBI" id="CHEBI:30616"/>
    </ligand>
</feature>
<dbReference type="GO" id="GO:0005524">
    <property type="term" value="F:ATP binding"/>
    <property type="evidence" value="ECO:0007669"/>
    <property type="project" value="UniProtKB-UniRule"/>
</dbReference>